<dbReference type="GO" id="GO:0005737">
    <property type="term" value="C:cytoplasm"/>
    <property type="evidence" value="ECO:0007669"/>
    <property type="project" value="TreeGrafter"/>
</dbReference>
<evidence type="ECO:0000259" key="16">
    <source>
        <dbReference type="SMART" id="SM01060"/>
    </source>
</evidence>
<feature type="binding site" description="axial binding residue" evidence="13">
    <location>
        <position position="340"/>
    </location>
    <ligand>
        <name>heme</name>
        <dbReference type="ChEBI" id="CHEBI:30413"/>
    </ligand>
    <ligandPart>
        <name>Fe</name>
        <dbReference type="ChEBI" id="CHEBI:18248"/>
    </ligandPart>
</feature>
<keyword evidence="18" id="KW-1185">Reference proteome</keyword>
<dbReference type="Pfam" id="PF00199">
    <property type="entry name" value="Catalase"/>
    <property type="match status" value="1"/>
</dbReference>
<dbReference type="RefSeq" id="WP_070934745.1">
    <property type="nucleotide sequence ID" value="NZ_MIPT01000001.1"/>
</dbReference>
<comment type="caution">
    <text evidence="17">The sequence shown here is derived from an EMBL/GenBank/DDBJ whole genome shotgun (WGS) entry which is preliminary data.</text>
</comment>
<evidence type="ECO:0000256" key="4">
    <source>
        <dbReference type="ARBA" id="ARBA00012314"/>
    </source>
</evidence>
<keyword evidence="6 13" id="KW-0349">Heme</keyword>
<dbReference type="InterPro" id="IPR020835">
    <property type="entry name" value="Catalase_sf"/>
</dbReference>
<dbReference type="EC" id="1.11.1.6" evidence="4 14"/>
<accession>A0A1S1HI55</accession>
<dbReference type="EMBL" id="MIPT01000001">
    <property type="protein sequence ID" value="OHT21738.1"/>
    <property type="molecule type" value="Genomic_DNA"/>
</dbReference>
<gene>
    <name evidence="17" type="primary">katA_3</name>
    <name evidence="17" type="ORF">BHE75_03749</name>
</gene>
<comment type="cofactor">
    <cofactor evidence="1 13">
        <name>heme</name>
        <dbReference type="ChEBI" id="CHEBI:30413"/>
    </cofactor>
</comment>
<keyword evidence="10 14" id="KW-0376">Hydrogen peroxide</keyword>
<dbReference type="SUPFAM" id="SSF56634">
    <property type="entry name" value="Heme-dependent catalase-like"/>
    <property type="match status" value="1"/>
</dbReference>
<dbReference type="GO" id="GO:0020037">
    <property type="term" value="F:heme binding"/>
    <property type="evidence" value="ECO:0007669"/>
    <property type="project" value="InterPro"/>
</dbReference>
<dbReference type="CDD" id="cd08156">
    <property type="entry name" value="catalase_clade_3"/>
    <property type="match status" value="1"/>
</dbReference>
<reference evidence="17 18" key="1">
    <citation type="submission" date="2016-09" db="EMBL/GenBank/DDBJ databases">
        <title>Metabolic pathway, cell adaptation mechanisms and a novel monoxygenase revealed through proteogenomic-transcription analysis of a Sphingomonas haloaromaticamans strain degrading the fungicide ortho-phenylphenol.</title>
        <authorList>
            <person name="Perruchon C."/>
            <person name="Papadopoulou E.S."/>
            <person name="Rousidou C."/>
            <person name="Vasileiadis S."/>
            <person name="Tanou G."/>
            <person name="Amoutzias G."/>
            <person name="Molassiotis A."/>
            <person name="Karpouzas D.G."/>
        </authorList>
    </citation>
    <scope>NUCLEOTIDE SEQUENCE [LARGE SCALE GENOMIC DNA]</scope>
    <source>
        <strain evidence="17 18">P3</strain>
    </source>
</reference>
<dbReference type="PROSITE" id="PS51402">
    <property type="entry name" value="CATALASE_3"/>
    <property type="match status" value="1"/>
</dbReference>
<dbReference type="InterPro" id="IPR018028">
    <property type="entry name" value="Catalase"/>
</dbReference>
<sequence>MTDRKDERGSTMSTGAPALSDRNSLTVGPDGPILLQDVHFLEQMAHFNREKVPERQPHAKGSGAFGIFQTTKDVSAYTKAALFQPGTTTDMLARFSTVAGEAGSPDTWRDVRGFSLKFYTDEGNYDLVGNNTPIFFIRDAMKFPHFIRSQKRLPDSGLRDNHMQWDFWTSNPESAHQVTYLMGERGLPRTWRNMNGYGSHTYMWINAAGERFWVKYHFHTNQGMAFFTNAEAATMAGADADFHRRDLFEAIARGEHPSWSLSVQVMPYADASAYRINPFDLTKTWSHADYPLIPVGTMTLNRNPENFFAQIEQAAFSPGNTVPGIGLSPDKMLLGRAFAYNDAQRNRIGTNFHQLPVNRPKVAVNTYMFDGHMAYHHSGSAPVYAPNSGGRSWADETGPVVDGWEADGPMVRSAYTLRAEDDDFTQPGIMVRDVFNDGQRTKLVDQVAGSLLGGVRSPVLERAFEYWKSIDADVGRRIEETVRGGGAPKPAEGMGEG</sequence>
<evidence type="ECO:0000256" key="6">
    <source>
        <dbReference type="ARBA" id="ARBA00022617"/>
    </source>
</evidence>
<dbReference type="OrthoDB" id="9761719at2"/>
<comment type="similarity">
    <text evidence="3 14">Belongs to the catalase family.</text>
</comment>
<keyword evidence="5 14" id="KW-0575">Peroxidase</keyword>
<evidence type="ECO:0000256" key="10">
    <source>
        <dbReference type="ARBA" id="ARBA00023324"/>
    </source>
</evidence>
<dbReference type="InterPro" id="IPR010582">
    <property type="entry name" value="Catalase_immune_responsive"/>
</dbReference>
<feature type="active site" evidence="12">
    <location>
        <position position="58"/>
    </location>
</feature>
<evidence type="ECO:0000256" key="2">
    <source>
        <dbReference type="ARBA" id="ARBA00002974"/>
    </source>
</evidence>
<dbReference type="InterPro" id="IPR040333">
    <property type="entry name" value="Catalase_3"/>
</dbReference>
<dbReference type="SMART" id="SM01060">
    <property type="entry name" value="Catalase"/>
    <property type="match status" value="1"/>
</dbReference>
<dbReference type="PRINTS" id="PR00067">
    <property type="entry name" value="CATALASE"/>
</dbReference>
<evidence type="ECO:0000256" key="15">
    <source>
        <dbReference type="SAM" id="MobiDB-lite"/>
    </source>
</evidence>
<dbReference type="GO" id="GO:0042542">
    <property type="term" value="P:response to hydrogen peroxide"/>
    <property type="evidence" value="ECO:0007669"/>
    <property type="project" value="TreeGrafter"/>
</dbReference>
<name>A0A1S1HI55_9SPHN</name>
<feature type="domain" description="Catalase core" evidence="16">
    <location>
        <begin position="11"/>
        <end position="393"/>
    </location>
</feature>
<dbReference type="PANTHER" id="PTHR11465">
    <property type="entry name" value="CATALASE"/>
    <property type="match status" value="1"/>
</dbReference>
<dbReference type="PROSITE" id="PS00437">
    <property type="entry name" value="CATALASE_1"/>
    <property type="match status" value="1"/>
</dbReference>
<dbReference type="Proteomes" id="UP000179467">
    <property type="component" value="Unassembled WGS sequence"/>
</dbReference>
<dbReference type="GO" id="GO:0004096">
    <property type="term" value="F:catalase activity"/>
    <property type="evidence" value="ECO:0007669"/>
    <property type="project" value="UniProtKB-EC"/>
</dbReference>
<evidence type="ECO:0000256" key="12">
    <source>
        <dbReference type="PIRSR" id="PIRSR038928-1"/>
    </source>
</evidence>
<evidence type="ECO:0000313" key="17">
    <source>
        <dbReference type="EMBL" id="OHT21738.1"/>
    </source>
</evidence>
<evidence type="ECO:0000256" key="13">
    <source>
        <dbReference type="PIRSR" id="PIRSR038928-2"/>
    </source>
</evidence>
<dbReference type="Gene3D" id="2.40.180.10">
    <property type="entry name" value="Catalase core domain"/>
    <property type="match status" value="1"/>
</dbReference>
<evidence type="ECO:0000256" key="5">
    <source>
        <dbReference type="ARBA" id="ARBA00022559"/>
    </source>
</evidence>
<feature type="region of interest" description="Disordered" evidence="15">
    <location>
        <begin position="1"/>
        <end position="27"/>
    </location>
</feature>
<comment type="function">
    <text evidence="2">Decomposes hydrogen peroxide into water and oxygen; serves to protect cells from the toxic effects of hydrogen peroxide.</text>
</comment>
<organism evidence="17 18">
    <name type="scientific">Edaphosphingomonas haloaromaticamans</name>
    <dbReference type="NCBI Taxonomy" id="653954"/>
    <lineage>
        <taxon>Bacteria</taxon>
        <taxon>Pseudomonadati</taxon>
        <taxon>Pseudomonadota</taxon>
        <taxon>Alphaproteobacteria</taxon>
        <taxon>Sphingomonadales</taxon>
        <taxon>Rhizorhabdaceae</taxon>
        <taxon>Edaphosphingomonas</taxon>
    </lineage>
</organism>
<proteinExistence type="inferred from homology"/>
<protein>
    <recommendedName>
        <fullName evidence="4 14">Catalase</fullName>
        <ecNumber evidence="4 14">1.11.1.6</ecNumber>
    </recommendedName>
</protein>
<evidence type="ECO:0000256" key="3">
    <source>
        <dbReference type="ARBA" id="ARBA00005329"/>
    </source>
</evidence>
<evidence type="ECO:0000256" key="1">
    <source>
        <dbReference type="ARBA" id="ARBA00001971"/>
    </source>
</evidence>
<dbReference type="InterPro" id="IPR002226">
    <property type="entry name" value="Catalase_haem_BS"/>
</dbReference>
<keyword evidence="7 13" id="KW-0479">Metal-binding</keyword>
<dbReference type="FunFam" id="2.40.180.10:FF:000001">
    <property type="entry name" value="Catalase"/>
    <property type="match status" value="1"/>
</dbReference>
<dbReference type="PIRSF" id="PIRSF038928">
    <property type="entry name" value="Catalase_clade1-3"/>
    <property type="match status" value="1"/>
</dbReference>
<dbReference type="AlphaFoldDB" id="A0A1S1HI55"/>
<dbReference type="GO" id="GO:0046872">
    <property type="term" value="F:metal ion binding"/>
    <property type="evidence" value="ECO:0007669"/>
    <property type="project" value="UniProtKB-KW"/>
</dbReference>
<evidence type="ECO:0000256" key="9">
    <source>
        <dbReference type="ARBA" id="ARBA00023004"/>
    </source>
</evidence>
<dbReference type="InterPro" id="IPR011614">
    <property type="entry name" value="Catalase_core"/>
</dbReference>
<keyword evidence="9 13" id="KW-0408">Iron</keyword>
<dbReference type="InterPro" id="IPR024711">
    <property type="entry name" value="Catalase_clade1/3"/>
</dbReference>
<dbReference type="PANTHER" id="PTHR11465:SF9">
    <property type="entry name" value="CATALASE"/>
    <property type="match status" value="1"/>
</dbReference>
<evidence type="ECO:0000256" key="14">
    <source>
        <dbReference type="RuleBase" id="RU000498"/>
    </source>
</evidence>
<dbReference type="InterPro" id="IPR024708">
    <property type="entry name" value="Catalase_AS"/>
</dbReference>
<dbReference type="GO" id="GO:0042744">
    <property type="term" value="P:hydrogen peroxide catabolic process"/>
    <property type="evidence" value="ECO:0007669"/>
    <property type="project" value="UniProtKB-KW"/>
</dbReference>
<evidence type="ECO:0000256" key="7">
    <source>
        <dbReference type="ARBA" id="ARBA00022723"/>
    </source>
</evidence>
<evidence type="ECO:0000313" key="18">
    <source>
        <dbReference type="Proteomes" id="UP000179467"/>
    </source>
</evidence>
<comment type="catalytic activity">
    <reaction evidence="11 14">
        <text>2 H2O2 = O2 + 2 H2O</text>
        <dbReference type="Rhea" id="RHEA:20309"/>
        <dbReference type="ChEBI" id="CHEBI:15377"/>
        <dbReference type="ChEBI" id="CHEBI:15379"/>
        <dbReference type="ChEBI" id="CHEBI:16240"/>
        <dbReference type="EC" id="1.11.1.6"/>
    </reaction>
</comment>
<evidence type="ECO:0000256" key="11">
    <source>
        <dbReference type="ARBA" id="ARBA00049254"/>
    </source>
</evidence>
<keyword evidence="8 14" id="KW-0560">Oxidoreductase</keyword>
<evidence type="ECO:0000256" key="8">
    <source>
        <dbReference type="ARBA" id="ARBA00023002"/>
    </source>
</evidence>
<dbReference type="PROSITE" id="PS00438">
    <property type="entry name" value="CATALASE_2"/>
    <property type="match status" value="1"/>
</dbReference>
<dbReference type="Pfam" id="PF06628">
    <property type="entry name" value="Catalase-rel"/>
    <property type="match status" value="1"/>
</dbReference>
<feature type="active site" evidence="12">
    <location>
        <position position="130"/>
    </location>
</feature>